<feature type="transmembrane region" description="Helical" evidence="6">
    <location>
        <begin position="32"/>
        <end position="53"/>
    </location>
</feature>
<proteinExistence type="inferred from homology"/>
<dbReference type="InParanoid" id="K5UUU3"/>
<dbReference type="EMBL" id="JH930474">
    <property type="protein sequence ID" value="EKM53781.1"/>
    <property type="molecule type" value="Genomic_DNA"/>
</dbReference>
<dbReference type="InterPro" id="IPR001425">
    <property type="entry name" value="Arc/bac/fun_rhodopsins"/>
</dbReference>
<keyword evidence="5 6" id="KW-0472">Membrane</keyword>
<feature type="transmembrane region" description="Helical" evidence="6">
    <location>
        <begin position="197"/>
        <end position="214"/>
    </location>
</feature>
<dbReference type="KEGG" id="pco:PHACADRAFT_260297"/>
<dbReference type="CDD" id="cd15239">
    <property type="entry name" value="7tm_YRO2_fungal-like"/>
    <property type="match status" value="1"/>
</dbReference>
<accession>K5UUU3</accession>
<dbReference type="Proteomes" id="UP000008370">
    <property type="component" value="Unassembled WGS sequence"/>
</dbReference>
<comment type="subcellular location">
    <subcellularLocation>
        <location evidence="1">Membrane</location>
        <topology evidence="1">Multi-pass membrane protein</topology>
    </subcellularLocation>
</comment>
<gene>
    <name evidence="7" type="ORF">PHACADRAFT_260297</name>
</gene>
<name>K5UUU3_PHACS</name>
<evidence type="ECO:0000313" key="7">
    <source>
        <dbReference type="EMBL" id="EKM53781.1"/>
    </source>
</evidence>
<feature type="transmembrane region" description="Helical" evidence="6">
    <location>
        <begin position="226"/>
        <end position="246"/>
    </location>
</feature>
<dbReference type="RefSeq" id="XP_007398458.1">
    <property type="nucleotide sequence ID" value="XM_007398396.1"/>
</dbReference>
<dbReference type="SUPFAM" id="SSF81321">
    <property type="entry name" value="Family A G protein-coupled receptor-like"/>
    <property type="match status" value="1"/>
</dbReference>
<evidence type="ECO:0000256" key="2">
    <source>
        <dbReference type="ARBA" id="ARBA00008130"/>
    </source>
</evidence>
<evidence type="ECO:0000256" key="5">
    <source>
        <dbReference type="ARBA" id="ARBA00023136"/>
    </source>
</evidence>
<dbReference type="PRINTS" id="PR00251">
    <property type="entry name" value="BACTRLOPSIN"/>
</dbReference>
<sequence length="279" mass="31563">MFVPQWIVRRNDALGSNPPDAQEHISVNASDWLWAAFSFITVCTLVMAVFTLIRPRGRRVFHQIAFMIMLTTSVAYFSMASDLGSTPVLTEFRPPNVTRQVWYVRYIQWFITLPLLLLELLLATGLSLGDIVTTAFVSMVLVVMGLVGALVPSTYKWGYYVFGAIALFYIWFVLLWQAPRCTFAEAGTLRKGYILSSAYLAFMLITYPICWALSEGSNIISPSSEMIWYGILDIIAGPLFLFLFLWELRGVEYHVFSFHSGKYTYAHSSSGRPEKAPIA</sequence>
<feature type="transmembrane region" description="Helical" evidence="6">
    <location>
        <begin position="106"/>
        <end position="124"/>
    </location>
</feature>
<evidence type="ECO:0000256" key="6">
    <source>
        <dbReference type="SAM" id="Phobius"/>
    </source>
</evidence>
<dbReference type="OrthoDB" id="536545at2759"/>
<evidence type="ECO:0000256" key="1">
    <source>
        <dbReference type="ARBA" id="ARBA00004141"/>
    </source>
</evidence>
<reference evidence="7 8" key="1">
    <citation type="journal article" date="2012" name="BMC Genomics">
        <title>Comparative genomics of the white-rot fungi, Phanerochaete carnosa and P. chrysosporium, to elucidate the genetic basis of the distinct wood types they colonize.</title>
        <authorList>
            <person name="Suzuki H."/>
            <person name="MacDonald J."/>
            <person name="Syed K."/>
            <person name="Salamov A."/>
            <person name="Hori C."/>
            <person name="Aerts A."/>
            <person name="Henrissat B."/>
            <person name="Wiebenga A."/>
            <person name="vanKuyk P.A."/>
            <person name="Barry K."/>
            <person name="Lindquist E."/>
            <person name="LaButti K."/>
            <person name="Lapidus A."/>
            <person name="Lucas S."/>
            <person name="Coutinho P."/>
            <person name="Gong Y."/>
            <person name="Samejima M."/>
            <person name="Mahadevan R."/>
            <person name="Abou-Zaid M."/>
            <person name="de Vries R.P."/>
            <person name="Igarashi K."/>
            <person name="Yadav J.S."/>
            <person name="Grigoriev I.V."/>
            <person name="Master E.R."/>
        </authorList>
    </citation>
    <scope>NUCLEOTIDE SEQUENCE [LARGE SCALE GENOMIC DNA]</scope>
    <source>
        <strain evidence="7 8">HHB-10118-sp</strain>
    </source>
</reference>
<evidence type="ECO:0008006" key="9">
    <source>
        <dbReference type="Google" id="ProtNLM"/>
    </source>
</evidence>
<dbReference type="GeneID" id="18917691"/>
<dbReference type="AlphaFoldDB" id="K5UUU3"/>
<dbReference type="PANTHER" id="PTHR28286">
    <property type="match status" value="1"/>
</dbReference>
<evidence type="ECO:0000256" key="3">
    <source>
        <dbReference type="ARBA" id="ARBA00022692"/>
    </source>
</evidence>
<organism evidence="7 8">
    <name type="scientific">Phanerochaete carnosa (strain HHB-10118-sp)</name>
    <name type="common">White-rot fungus</name>
    <name type="synonym">Peniophora carnosa</name>
    <dbReference type="NCBI Taxonomy" id="650164"/>
    <lineage>
        <taxon>Eukaryota</taxon>
        <taxon>Fungi</taxon>
        <taxon>Dikarya</taxon>
        <taxon>Basidiomycota</taxon>
        <taxon>Agaricomycotina</taxon>
        <taxon>Agaricomycetes</taxon>
        <taxon>Polyporales</taxon>
        <taxon>Phanerochaetaceae</taxon>
        <taxon>Phanerochaete</taxon>
    </lineage>
</organism>
<feature type="transmembrane region" description="Helical" evidence="6">
    <location>
        <begin position="60"/>
        <end position="79"/>
    </location>
</feature>
<keyword evidence="3 6" id="KW-0812">Transmembrane</keyword>
<dbReference type="InterPro" id="IPR043476">
    <property type="entry name" value="Yro2-like_7TM"/>
</dbReference>
<dbReference type="PANTHER" id="PTHR28286:SF1">
    <property type="entry name" value="30 KDA HEAT SHOCK PROTEIN-RELATED"/>
    <property type="match status" value="1"/>
</dbReference>
<feature type="transmembrane region" description="Helical" evidence="6">
    <location>
        <begin position="131"/>
        <end position="151"/>
    </location>
</feature>
<comment type="similarity">
    <text evidence="2">Belongs to the archaeal/bacterial/fungal opsin family.</text>
</comment>
<dbReference type="HOGENOM" id="CLU_054785_2_1_1"/>
<feature type="transmembrane region" description="Helical" evidence="6">
    <location>
        <begin position="157"/>
        <end position="176"/>
    </location>
</feature>
<dbReference type="Pfam" id="PF01036">
    <property type="entry name" value="Bac_rhodopsin"/>
    <property type="match status" value="1"/>
</dbReference>
<keyword evidence="4 6" id="KW-1133">Transmembrane helix</keyword>
<evidence type="ECO:0000313" key="8">
    <source>
        <dbReference type="Proteomes" id="UP000008370"/>
    </source>
</evidence>
<protein>
    <recommendedName>
        <fullName evidence="9">Heat shock protein 30</fullName>
    </recommendedName>
</protein>
<dbReference type="Gene3D" id="1.20.1070.10">
    <property type="entry name" value="Rhodopsin 7-helix transmembrane proteins"/>
    <property type="match status" value="1"/>
</dbReference>
<evidence type="ECO:0000256" key="4">
    <source>
        <dbReference type="ARBA" id="ARBA00022989"/>
    </source>
</evidence>
<keyword evidence="8" id="KW-1185">Reference proteome</keyword>
<dbReference type="SMART" id="SM01021">
    <property type="entry name" value="Bac_rhodopsin"/>
    <property type="match status" value="1"/>
</dbReference>
<dbReference type="GO" id="GO:0005886">
    <property type="term" value="C:plasma membrane"/>
    <property type="evidence" value="ECO:0007669"/>
    <property type="project" value="TreeGrafter"/>
</dbReference>
<dbReference type="FunCoup" id="K5UUU3">
    <property type="interactions" value="116"/>
</dbReference>
<dbReference type="GO" id="GO:0005783">
    <property type="term" value="C:endoplasmic reticulum"/>
    <property type="evidence" value="ECO:0007669"/>
    <property type="project" value="TreeGrafter"/>
</dbReference>